<name>A0A3N4KZ49_9PEZI</name>
<evidence type="ECO:0000313" key="3">
    <source>
        <dbReference type="Proteomes" id="UP000277580"/>
    </source>
</evidence>
<protein>
    <submittedName>
        <fullName evidence="2">Uncharacterized protein</fullName>
    </submittedName>
</protein>
<dbReference type="AlphaFoldDB" id="A0A3N4KZ49"/>
<keyword evidence="1" id="KW-0472">Membrane</keyword>
<keyword evidence="1" id="KW-0812">Transmembrane</keyword>
<accession>A0A3N4KZ49</accession>
<proteinExistence type="predicted"/>
<reference evidence="2 3" key="1">
    <citation type="journal article" date="2018" name="Nat. Ecol. Evol.">
        <title>Pezizomycetes genomes reveal the molecular basis of ectomycorrhizal truffle lifestyle.</title>
        <authorList>
            <person name="Murat C."/>
            <person name="Payen T."/>
            <person name="Noel B."/>
            <person name="Kuo A."/>
            <person name="Morin E."/>
            <person name="Chen J."/>
            <person name="Kohler A."/>
            <person name="Krizsan K."/>
            <person name="Balestrini R."/>
            <person name="Da Silva C."/>
            <person name="Montanini B."/>
            <person name="Hainaut M."/>
            <person name="Levati E."/>
            <person name="Barry K.W."/>
            <person name="Belfiori B."/>
            <person name="Cichocki N."/>
            <person name="Clum A."/>
            <person name="Dockter R.B."/>
            <person name="Fauchery L."/>
            <person name="Guy J."/>
            <person name="Iotti M."/>
            <person name="Le Tacon F."/>
            <person name="Lindquist E.A."/>
            <person name="Lipzen A."/>
            <person name="Malagnac F."/>
            <person name="Mello A."/>
            <person name="Molinier V."/>
            <person name="Miyauchi S."/>
            <person name="Poulain J."/>
            <person name="Riccioni C."/>
            <person name="Rubini A."/>
            <person name="Sitrit Y."/>
            <person name="Splivallo R."/>
            <person name="Traeger S."/>
            <person name="Wang M."/>
            <person name="Zifcakova L."/>
            <person name="Wipf D."/>
            <person name="Zambonelli A."/>
            <person name="Paolocci F."/>
            <person name="Nowrousian M."/>
            <person name="Ottonello S."/>
            <person name="Baldrian P."/>
            <person name="Spatafora J.W."/>
            <person name="Henrissat B."/>
            <person name="Nagy L.G."/>
            <person name="Aury J.M."/>
            <person name="Wincker P."/>
            <person name="Grigoriev I.V."/>
            <person name="Bonfante P."/>
            <person name="Martin F.M."/>
        </authorList>
    </citation>
    <scope>NUCLEOTIDE SEQUENCE [LARGE SCALE GENOMIC DNA]</scope>
    <source>
        <strain evidence="2 3">CCBAS932</strain>
    </source>
</reference>
<sequence>MSSPRDVSSSYGELEKSPYIFLIGSYFLALIPYITGRRPMHAELLPPSMPRLYQEQ</sequence>
<dbReference type="EMBL" id="ML119111">
    <property type="protein sequence ID" value="RPB15840.1"/>
    <property type="molecule type" value="Genomic_DNA"/>
</dbReference>
<keyword evidence="3" id="KW-1185">Reference proteome</keyword>
<organism evidence="2 3">
    <name type="scientific">Morchella conica CCBAS932</name>
    <dbReference type="NCBI Taxonomy" id="1392247"/>
    <lineage>
        <taxon>Eukaryota</taxon>
        <taxon>Fungi</taxon>
        <taxon>Dikarya</taxon>
        <taxon>Ascomycota</taxon>
        <taxon>Pezizomycotina</taxon>
        <taxon>Pezizomycetes</taxon>
        <taxon>Pezizales</taxon>
        <taxon>Morchellaceae</taxon>
        <taxon>Morchella</taxon>
    </lineage>
</organism>
<evidence type="ECO:0000313" key="2">
    <source>
        <dbReference type="EMBL" id="RPB15840.1"/>
    </source>
</evidence>
<gene>
    <name evidence="2" type="ORF">P167DRAFT_532780</name>
</gene>
<keyword evidence="1" id="KW-1133">Transmembrane helix</keyword>
<dbReference type="InParanoid" id="A0A3N4KZ49"/>
<dbReference type="Proteomes" id="UP000277580">
    <property type="component" value="Unassembled WGS sequence"/>
</dbReference>
<feature type="transmembrane region" description="Helical" evidence="1">
    <location>
        <begin position="18"/>
        <end position="35"/>
    </location>
</feature>
<evidence type="ECO:0000256" key="1">
    <source>
        <dbReference type="SAM" id="Phobius"/>
    </source>
</evidence>